<dbReference type="Gene3D" id="3.40.50.1470">
    <property type="entry name" value="Peptidyl-tRNA hydrolase"/>
    <property type="match status" value="1"/>
</dbReference>
<comment type="similarity">
    <text evidence="5 7 9">Belongs to the PTH family.</text>
</comment>
<evidence type="ECO:0000256" key="4">
    <source>
        <dbReference type="ARBA" id="ARBA00022884"/>
    </source>
</evidence>
<evidence type="ECO:0000313" key="10">
    <source>
        <dbReference type="EMBL" id="MCS3920563.1"/>
    </source>
</evidence>
<feature type="active site" description="Proton acceptor" evidence="7">
    <location>
        <position position="30"/>
    </location>
</feature>
<keyword evidence="7" id="KW-0963">Cytoplasm</keyword>
<comment type="function">
    <text evidence="7">Hydrolyzes ribosome-free peptidyl-tRNAs (with 1 or more amino acids incorporated), which drop off the ribosome during protein synthesis, or as a result of ribosome stalling.</text>
</comment>
<evidence type="ECO:0000256" key="3">
    <source>
        <dbReference type="ARBA" id="ARBA00022801"/>
    </source>
</evidence>
<dbReference type="EMBL" id="JANUCP010000005">
    <property type="protein sequence ID" value="MCS3920563.1"/>
    <property type="molecule type" value="Genomic_DNA"/>
</dbReference>
<reference evidence="10 11" key="1">
    <citation type="submission" date="2022-08" db="EMBL/GenBank/DDBJ databases">
        <title>Bacterial and archaeal communities from various locations to study Microbial Dark Matter (Phase II).</title>
        <authorList>
            <person name="Stepanauskas R."/>
        </authorList>
    </citation>
    <scope>NUCLEOTIDE SEQUENCE [LARGE SCALE GENOMIC DNA]</scope>
    <source>
        <strain evidence="10 11">PD1</strain>
    </source>
</reference>
<evidence type="ECO:0000256" key="5">
    <source>
        <dbReference type="ARBA" id="ARBA00038063"/>
    </source>
</evidence>
<dbReference type="GO" id="GO:0004045">
    <property type="term" value="F:peptidyl-tRNA hydrolase activity"/>
    <property type="evidence" value="ECO:0007669"/>
    <property type="project" value="UniProtKB-EC"/>
</dbReference>
<evidence type="ECO:0000256" key="1">
    <source>
        <dbReference type="ARBA" id="ARBA00013260"/>
    </source>
</evidence>
<dbReference type="CDD" id="cd00462">
    <property type="entry name" value="PTH"/>
    <property type="match status" value="1"/>
</dbReference>
<dbReference type="PROSITE" id="PS01195">
    <property type="entry name" value="PEPT_TRNA_HYDROL_1"/>
    <property type="match status" value="1"/>
</dbReference>
<dbReference type="Proteomes" id="UP001204798">
    <property type="component" value="Unassembled WGS sequence"/>
</dbReference>
<dbReference type="NCBIfam" id="TIGR00447">
    <property type="entry name" value="pth"/>
    <property type="match status" value="1"/>
</dbReference>
<dbReference type="EC" id="3.1.1.29" evidence="1 7"/>
<comment type="subcellular location">
    <subcellularLocation>
        <location evidence="7">Cytoplasm</location>
    </subcellularLocation>
</comment>
<dbReference type="InterPro" id="IPR018171">
    <property type="entry name" value="Pept_tRNA_hydro_CS"/>
</dbReference>
<feature type="binding site" evidence="7">
    <location>
        <position position="25"/>
    </location>
    <ligand>
        <name>tRNA</name>
        <dbReference type="ChEBI" id="CHEBI:17843"/>
    </ligand>
</feature>
<comment type="caution">
    <text evidence="10">The sequence shown here is derived from an EMBL/GenBank/DDBJ whole genome shotgun (WGS) entry which is preliminary data.</text>
</comment>
<accession>A0ABT2EUG3</accession>
<dbReference type="InterPro" id="IPR001328">
    <property type="entry name" value="Pept_tRNA_hydro"/>
</dbReference>
<dbReference type="PANTHER" id="PTHR17224:SF1">
    <property type="entry name" value="PEPTIDYL-TRNA HYDROLASE"/>
    <property type="match status" value="1"/>
</dbReference>
<name>A0ABT2EUG3_9BACT</name>
<evidence type="ECO:0000256" key="7">
    <source>
        <dbReference type="HAMAP-Rule" id="MF_00083"/>
    </source>
</evidence>
<dbReference type="RefSeq" id="WP_259100200.1">
    <property type="nucleotide sequence ID" value="NZ_JANUCP010000005.1"/>
</dbReference>
<dbReference type="PANTHER" id="PTHR17224">
    <property type="entry name" value="PEPTIDYL-TRNA HYDROLASE"/>
    <property type="match status" value="1"/>
</dbReference>
<comment type="subunit">
    <text evidence="7">Monomer.</text>
</comment>
<evidence type="ECO:0000256" key="6">
    <source>
        <dbReference type="ARBA" id="ARBA00050038"/>
    </source>
</evidence>
<organism evidence="10 11">
    <name type="scientific">Candidatus Fervidibacter sacchari</name>
    <dbReference type="NCBI Taxonomy" id="1448929"/>
    <lineage>
        <taxon>Bacteria</taxon>
        <taxon>Candidatus Fervidibacterota</taxon>
        <taxon>Candidatus Fervidibacter</taxon>
    </lineage>
</organism>
<comment type="caution">
    <text evidence="7">Lacks conserved residue(s) required for the propagation of feature annotation.</text>
</comment>
<dbReference type="HAMAP" id="MF_00083">
    <property type="entry name" value="Pept_tRNA_hydro_bact"/>
    <property type="match status" value="1"/>
</dbReference>
<keyword evidence="3 7" id="KW-0378">Hydrolase</keyword>
<dbReference type="InterPro" id="IPR036416">
    <property type="entry name" value="Pept_tRNA_hydro_sf"/>
</dbReference>
<feature type="site" description="Discriminates between blocked and unblocked aminoacyl-tRNA" evidence="7">
    <location>
        <position position="20"/>
    </location>
</feature>
<keyword evidence="2 7" id="KW-0820">tRNA-binding</keyword>
<sequence length="197" mass="21616">MLFWRRRVEPVDRLIVGIGNPGPEYAKTRHNVGFRVLDALAKRLKVSKQEARFRGIYAVAQIGDLKVGLLKPLTYVNLSGQAVSEAVKQLNLQPEQILVVLDDAQLPLGKLRMRPKGSSGGHKGLQSIIDALQTEEIPRLRVGIGSPPEGVDMVTFVLSPFEDDEEPIIGEAVERAADAAIVWATEGINAAMQKFNK</sequence>
<comment type="function">
    <text evidence="7">Catalyzes the release of premature peptidyl moieties from peptidyl-tRNA molecules trapped in stalled 50S ribosomal subunits, and thus maintains levels of free tRNAs and 50S ribosomes.</text>
</comment>
<keyword evidence="11" id="KW-1185">Reference proteome</keyword>
<evidence type="ECO:0000313" key="11">
    <source>
        <dbReference type="Proteomes" id="UP001204798"/>
    </source>
</evidence>
<evidence type="ECO:0000256" key="8">
    <source>
        <dbReference type="RuleBase" id="RU000673"/>
    </source>
</evidence>
<feature type="site" description="Stabilizes the basic form of H active site to accept a proton" evidence="7">
    <location>
        <position position="102"/>
    </location>
</feature>
<dbReference type="Pfam" id="PF01195">
    <property type="entry name" value="Pept_tRNA_hydro"/>
    <property type="match status" value="1"/>
</dbReference>
<evidence type="ECO:0000256" key="9">
    <source>
        <dbReference type="RuleBase" id="RU004320"/>
    </source>
</evidence>
<comment type="catalytic activity">
    <reaction evidence="7 8">
        <text>an N-acyl-L-alpha-aminoacyl-tRNA + H2O = an N-acyl-L-amino acid + a tRNA + H(+)</text>
        <dbReference type="Rhea" id="RHEA:54448"/>
        <dbReference type="Rhea" id="RHEA-COMP:10123"/>
        <dbReference type="Rhea" id="RHEA-COMP:13883"/>
        <dbReference type="ChEBI" id="CHEBI:15377"/>
        <dbReference type="ChEBI" id="CHEBI:15378"/>
        <dbReference type="ChEBI" id="CHEBI:59874"/>
        <dbReference type="ChEBI" id="CHEBI:78442"/>
        <dbReference type="ChEBI" id="CHEBI:138191"/>
        <dbReference type="EC" id="3.1.1.29"/>
    </reaction>
</comment>
<dbReference type="SUPFAM" id="SSF53178">
    <property type="entry name" value="Peptidyl-tRNA hydrolase-like"/>
    <property type="match status" value="1"/>
</dbReference>
<gene>
    <name evidence="7" type="primary">pth</name>
    <name evidence="10" type="ORF">M2350_002992</name>
</gene>
<keyword evidence="4 7" id="KW-0694">RNA-binding</keyword>
<feature type="binding site" evidence="7">
    <location>
        <position position="75"/>
    </location>
    <ligand>
        <name>tRNA</name>
        <dbReference type="ChEBI" id="CHEBI:17843"/>
    </ligand>
</feature>
<feature type="binding site" evidence="7">
    <location>
        <position position="77"/>
    </location>
    <ligand>
        <name>tRNA</name>
        <dbReference type="ChEBI" id="CHEBI:17843"/>
    </ligand>
</feature>
<proteinExistence type="inferred from homology"/>
<protein>
    <recommendedName>
        <fullName evidence="6 7">Peptidyl-tRNA hydrolase</fullName>
        <shortName evidence="7">Pth</shortName>
        <ecNumber evidence="1 7">3.1.1.29</ecNumber>
    </recommendedName>
</protein>
<evidence type="ECO:0000256" key="2">
    <source>
        <dbReference type="ARBA" id="ARBA00022555"/>
    </source>
</evidence>